<keyword evidence="7" id="KW-1185">Reference proteome</keyword>
<name>A0A4R5DUJ0_9BACT</name>
<dbReference type="Proteomes" id="UP000294850">
    <property type="component" value="Unassembled WGS sequence"/>
</dbReference>
<dbReference type="GO" id="GO:0003941">
    <property type="term" value="F:L-serine ammonia-lyase activity"/>
    <property type="evidence" value="ECO:0007669"/>
    <property type="project" value="TreeGrafter"/>
</dbReference>
<dbReference type="PANTHER" id="PTHR43050">
    <property type="entry name" value="SERINE / THREONINE RACEMASE FAMILY MEMBER"/>
    <property type="match status" value="1"/>
</dbReference>
<sequence>MMTTAPNRENILQAHELIAPYIHRTPVLTSVFFDQLSGSNIFFKAENLQKIGAFKARGGLNAILQLTEEERKNGVATHSSGNHAQAVAYAAAMVGARAYVVMPDNSPEVKVKAVEGYGASITFCKNTPEEREATVQKIVSETGATFIHPFNNYEVITGQATASKELIEDVDIHLDMIIAPVGGGGLLSGTALSANYFSPGTQVYAGEPEGAADAILSFRSGKIEKAPYVKTVADGLLTYLGDKTFPIIKEYVTDILLVSDEEIISAMRFLWERMKIVVEPSGAVSLAAVLKNRAIFEGKNVGVVISGGNVDLGKLPF</sequence>
<keyword evidence="3" id="KW-0663">Pyridoxal phosphate</keyword>
<dbReference type="InterPro" id="IPR036052">
    <property type="entry name" value="TrpB-like_PALP_sf"/>
</dbReference>
<dbReference type="Gene3D" id="3.40.50.1100">
    <property type="match status" value="2"/>
</dbReference>
<dbReference type="AlphaFoldDB" id="A0A4R5DUJ0"/>
<dbReference type="EMBL" id="SMFL01000001">
    <property type="protein sequence ID" value="TDE18162.1"/>
    <property type="molecule type" value="Genomic_DNA"/>
</dbReference>
<dbReference type="CDD" id="cd01562">
    <property type="entry name" value="Thr-dehyd"/>
    <property type="match status" value="1"/>
</dbReference>
<dbReference type="GO" id="GO:0030170">
    <property type="term" value="F:pyridoxal phosphate binding"/>
    <property type="evidence" value="ECO:0007669"/>
    <property type="project" value="TreeGrafter"/>
</dbReference>
<dbReference type="PANTHER" id="PTHR43050:SF1">
    <property type="entry name" value="SERINE RACEMASE"/>
    <property type="match status" value="1"/>
</dbReference>
<dbReference type="InterPro" id="IPR001926">
    <property type="entry name" value="TrpB-like_PALP"/>
</dbReference>
<comment type="cofactor">
    <cofactor evidence="1">
        <name>pyridoxal 5'-phosphate</name>
        <dbReference type="ChEBI" id="CHEBI:597326"/>
    </cofactor>
</comment>
<dbReference type="OrthoDB" id="9811476at2"/>
<protein>
    <submittedName>
        <fullName evidence="6">Threonine/serine dehydratase</fullName>
    </submittedName>
</protein>
<dbReference type="Pfam" id="PF00291">
    <property type="entry name" value="PALP"/>
    <property type="match status" value="1"/>
</dbReference>
<dbReference type="GO" id="GO:0030378">
    <property type="term" value="F:serine racemase activity"/>
    <property type="evidence" value="ECO:0007669"/>
    <property type="project" value="TreeGrafter"/>
</dbReference>
<dbReference type="RefSeq" id="WP_131955807.1">
    <property type="nucleotide sequence ID" value="NZ_SMFL01000001.1"/>
</dbReference>
<organism evidence="6 7">
    <name type="scientific">Dyadobacter psychrotolerans</name>
    <dbReference type="NCBI Taxonomy" id="2541721"/>
    <lineage>
        <taxon>Bacteria</taxon>
        <taxon>Pseudomonadati</taxon>
        <taxon>Bacteroidota</taxon>
        <taxon>Cytophagia</taxon>
        <taxon>Cytophagales</taxon>
        <taxon>Spirosomataceae</taxon>
        <taxon>Dyadobacter</taxon>
    </lineage>
</organism>
<evidence type="ECO:0000256" key="4">
    <source>
        <dbReference type="ARBA" id="ARBA00023239"/>
    </source>
</evidence>
<dbReference type="FunFam" id="3.40.50.1100:FF:000005">
    <property type="entry name" value="Threonine dehydratase catabolic"/>
    <property type="match status" value="1"/>
</dbReference>
<comment type="caution">
    <text evidence="6">The sequence shown here is derived from an EMBL/GenBank/DDBJ whole genome shotgun (WGS) entry which is preliminary data.</text>
</comment>
<accession>A0A4R5DUJ0</accession>
<reference evidence="6 7" key="1">
    <citation type="submission" date="2019-03" db="EMBL/GenBank/DDBJ databases">
        <title>Dyadobacter AR-3-6 sp. nov., isolated from arctic soil.</title>
        <authorList>
            <person name="Chaudhary D.K."/>
        </authorList>
    </citation>
    <scope>NUCLEOTIDE SEQUENCE [LARGE SCALE GENOMIC DNA]</scope>
    <source>
        <strain evidence="6 7">AR-3-6</strain>
    </source>
</reference>
<keyword evidence="4" id="KW-0456">Lyase</keyword>
<evidence type="ECO:0000256" key="1">
    <source>
        <dbReference type="ARBA" id="ARBA00001933"/>
    </source>
</evidence>
<comment type="similarity">
    <text evidence="2">Belongs to the serine/threonine dehydratase family.</text>
</comment>
<gene>
    <name evidence="6" type="ORF">E0F88_01045</name>
</gene>
<dbReference type="GO" id="GO:0018114">
    <property type="term" value="F:threonine racemase activity"/>
    <property type="evidence" value="ECO:0007669"/>
    <property type="project" value="TreeGrafter"/>
</dbReference>
<dbReference type="SUPFAM" id="SSF53686">
    <property type="entry name" value="Tryptophan synthase beta subunit-like PLP-dependent enzymes"/>
    <property type="match status" value="1"/>
</dbReference>
<feature type="domain" description="Tryptophan synthase beta chain-like PALP" evidence="5">
    <location>
        <begin position="19"/>
        <end position="307"/>
    </location>
</feature>
<dbReference type="GO" id="GO:0005524">
    <property type="term" value="F:ATP binding"/>
    <property type="evidence" value="ECO:0007669"/>
    <property type="project" value="TreeGrafter"/>
</dbReference>
<dbReference type="GO" id="GO:0000287">
    <property type="term" value="F:magnesium ion binding"/>
    <property type="evidence" value="ECO:0007669"/>
    <property type="project" value="TreeGrafter"/>
</dbReference>
<evidence type="ECO:0000256" key="3">
    <source>
        <dbReference type="ARBA" id="ARBA00022898"/>
    </source>
</evidence>
<evidence type="ECO:0000256" key="2">
    <source>
        <dbReference type="ARBA" id="ARBA00010869"/>
    </source>
</evidence>
<dbReference type="GO" id="GO:0070179">
    <property type="term" value="P:D-serine biosynthetic process"/>
    <property type="evidence" value="ECO:0007669"/>
    <property type="project" value="TreeGrafter"/>
</dbReference>
<dbReference type="FunFam" id="3.40.50.1100:FF:000007">
    <property type="entry name" value="L-threonine dehydratase catabolic TdcB"/>
    <property type="match status" value="1"/>
</dbReference>
<evidence type="ECO:0000313" key="6">
    <source>
        <dbReference type="EMBL" id="TDE18162.1"/>
    </source>
</evidence>
<evidence type="ECO:0000259" key="5">
    <source>
        <dbReference type="Pfam" id="PF00291"/>
    </source>
</evidence>
<proteinExistence type="inferred from homology"/>
<evidence type="ECO:0000313" key="7">
    <source>
        <dbReference type="Proteomes" id="UP000294850"/>
    </source>
</evidence>